<reference evidence="3 4" key="1">
    <citation type="journal article" date="2016" name="Nat. Commun.">
        <title>Thousands of microbial genomes shed light on interconnected biogeochemical processes in an aquifer system.</title>
        <authorList>
            <person name="Anantharaman K."/>
            <person name="Brown C.T."/>
            <person name="Hug L.A."/>
            <person name="Sharon I."/>
            <person name="Castelle C.J."/>
            <person name="Probst A.J."/>
            <person name="Thomas B.C."/>
            <person name="Singh A."/>
            <person name="Wilkins M.J."/>
            <person name="Karaoz U."/>
            <person name="Brodie E.L."/>
            <person name="Williams K.H."/>
            <person name="Hubbard S.S."/>
            <person name="Banfield J.F."/>
        </authorList>
    </citation>
    <scope>NUCLEOTIDE SEQUENCE [LARGE SCALE GENOMIC DNA]</scope>
</reference>
<dbReference type="SUPFAM" id="SSF51735">
    <property type="entry name" value="NAD(P)-binding Rossmann-fold domains"/>
    <property type="match status" value="1"/>
</dbReference>
<evidence type="ECO:0000313" key="3">
    <source>
        <dbReference type="EMBL" id="OGZ70597.1"/>
    </source>
</evidence>
<keyword evidence="1" id="KW-0560">Oxidoreductase</keyword>
<accession>A0A1G2I7J8</accession>
<dbReference type="EMBL" id="MHOV01000007">
    <property type="protein sequence ID" value="OGZ70597.1"/>
    <property type="molecule type" value="Genomic_DNA"/>
</dbReference>
<dbReference type="GO" id="GO:0070403">
    <property type="term" value="F:NAD+ binding"/>
    <property type="evidence" value="ECO:0007669"/>
    <property type="project" value="TreeGrafter"/>
</dbReference>
<dbReference type="Gene3D" id="3.40.50.720">
    <property type="entry name" value="NAD(P)-binding Rossmann-like Domain"/>
    <property type="match status" value="1"/>
</dbReference>
<evidence type="ECO:0000313" key="4">
    <source>
        <dbReference type="Proteomes" id="UP000179214"/>
    </source>
</evidence>
<gene>
    <name evidence="3" type="ORF">A3F47_01495</name>
</gene>
<protein>
    <submittedName>
        <fullName evidence="3">Uncharacterized protein</fullName>
    </submittedName>
</protein>
<keyword evidence="2" id="KW-0175">Coiled coil</keyword>
<dbReference type="Proteomes" id="UP000179214">
    <property type="component" value="Unassembled WGS sequence"/>
</dbReference>
<sequence>MSKVAIIGSCGVVGKVLVDHFEKLGHEVFPVDRDTELKLEDAIPLVDIVFIVTRPIKEAGFLINKVASLMNPDTLLIHGTSIANLADLEVEKILSMGITFSHLHFHFRPERPLCQTLFGTHITISIQGGKHEEWRRWIIDQFEPYKPFIHWLNPGEHDEITTVSQLVHMLAAVIVSGIWGNFQKPIVQKAVIIGGPPCRLLVRSVLRVGTGAKVTEDILYNHPSTIHIIGVIDDVLKTLRSNLMTERPDVLAAQLSKARGEMNQEQLKLLDNSTNKLIRLEADIQKENFEFKFQKEKNVIGLLARVLGEFDKRGVDKTTTIAQVDSDSGCTITIGVREMNENALEAAKVINEWILS</sequence>
<feature type="coiled-coil region" evidence="2">
    <location>
        <begin position="263"/>
        <end position="290"/>
    </location>
</feature>
<evidence type="ECO:0000256" key="1">
    <source>
        <dbReference type="ARBA" id="ARBA00023002"/>
    </source>
</evidence>
<evidence type="ECO:0000256" key="2">
    <source>
        <dbReference type="SAM" id="Coils"/>
    </source>
</evidence>
<dbReference type="PANTHER" id="PTHR21363">
    <property type="entry name" value="PREPHENATE DEHYDROGENASE"/>
    <property type="match status" value="1"/>
</dbReference>
<dbReference type="PANTHER" id="PTHR21363:SF0">
    <property type="entry name" value="PREPHENATE DEHYDROGENASE [NADP(+)]"/>
    <property type="match status" value="1"/>
</dbReference>
<dbReference type="GO" id="GO:0006571">
    <property type="term" value="P:tyrosine biosynthetic process"/>
    <property type="evidence" value="ECO:0007669"/>
    <property type="project" value="TreeGrafter"/>
</dbReference>
<name>A0A1G2I7J8_9BACT</name>
<comment type="caution">
    <text evidence="3">The sequence shown here is derived from an EMBL/GenBank/DDBJ whole genome shotgun (WGS) entry which is preliminary data.</text>
</comment>
<dbReference type="InterPro" id="IPR036291">
    <property type="entry name" value="NAD(P)-bd_dom_sf"/>
</dbReference>
<dbReference type="AlphaFoldDB" id="A0A1G2I7J8"/>
<organism evidence="3 4">
    <name type="scientific">Candidatus Staskawiczbacteria bacterium RIFCSPHIGHO2_12_FULL_38_11</name>
    <dbReference type="NCBI Taxonomy" id="1802209"/>
    <lineage>
        <taxon>Bacteria</taxon>
        <taxon>Candidatus Staskawicziibacteriota</taxon>
    </lineage>
</organism>
<dbReference type="InterPro" id="IPR050812">
    <property type="entry name" value="Preph/Arog_dehydrog"/>
</dbReference>
<dbReference type="GO" id="GO:0008977">
    <property type="term" value="F:prephenate dehydrogenase (NAD+) activity"/>
    <property type="evidence" value="ECO:0007669"/>
    <property type="project" value="TreeGrafter"/>
</dbReference>
<proteinExistence type="predicted"/>